<accession>A0AAW5ZX63</accession>
<proteinExistence type="predicted"/>
<dbReference type="Proteomes" id="UP001144050">
    <property type="component" value="Unassembled WGS sequence"/>
</dbReference>
<protein>
    <recommendedName>
        <fullName evidence="3">Hemagglutinin</fullName>
    </recommendedName>
</protein>
<evidence type="ECO:0000313" key="2">
    <source>
        <dbReference type="Proteomes" id="UP001144050"/>
    </source>
</evidence>
<feature type="non-terminal residue" evidence="1">
    <location>
        <position position="1"/>
    </location>
</feature>
<feature type="non-terminal residue" evidence="1">
    <location>
        <position position="123"/>
    </location>
</feature>
<reference evidence="1" key="1">
    <citation type="submission" date="2021-09" db="EMBL/GenBank/DDBJ databases">
        <title>Genomic analysis of Ralstonia spp.</title>
        <authorList>
            <person name="Aburjaile F."/>
            <person name="Ariute J.C."/>
            <person name="Pais A.K.L."/>
            <person name="Albuquerque G.M.R."/>
            <person name="Silva A.M.F."/>
            <person name="Brenig B."/>
            <person name="Azevedo V."/>
            <person name="Matiuzzi M."/>
            <person name="Ramos R."/>
            <person name="Goes-Neto A."/>
            <person name="Soares S."/>
            <person name="Iseppon A.M.B."/>
            <person name="Souza E."/>
            <person name="Gama M."/>
        </authorList>
    </citation>
    <scope>NUCLEOTIDE SEQUENCE</scope>
    <source>
        <strain evidence="1">CCRMRs91</strain>
    </source>
</reference>
<evidence type="ECO:0008006" key="3">
    <source>
        <dbReference type="Google" id="ProtNLM"/>
    </source>
</evidence>
<gene>
    <name evidence="1" type="ORF">LBW59_25770</name>
</gene>
<dbReference type="AlphaFoldDB" id="A0AAW5ZX63"/>
<sequence>QGVNNLVSNAVSNAQGPIAGNASGTTRSAISAGTVVITDNAGQLAKTGKDADATIAGLNRDTAHANDGAIGKIFDKEKVEERQEIARLQAQVVQQVAPLLYKQVGNFLEKQPTEVRVAVHALV</sequence>
<dbReference type="EMBL" id="JAIVFG010000181">
    <property type="protein sequence ID" value="MDB0574133.1"/>
    <property type="molecule type" value="Genomic_DNA"/>
</dbReference>
<name>A0AAW5ZX63_RALSL</name>
<comment type="caution">
    <text evidence="1">The sequence shown here is derived from an EMBL/GenBank/DDBJ whole genome shotgun (WGS) entry which is preliminary data.</text>
</comment>
<evidence type="ECO:0000313" key="1">
    <source>
        <dbReference type="EMBL" id="MDB0574133.1"/>
    </source>
</evidence>
<dbReference type="RefSeq" id="WP_271657529.1">
    <property type="nucleotide sequence ID" value="NZ_JAIVFG010000181.1"/>
</dbReference>
<organism evidence="1 2">
    <name type="scientific">Ralstonia solanacearum</name>
    <name type="common">Pseudomonas solanacearum</name>
    <dbReference type="NCBI Taxonomy" id="305"/>
    <lineage>
        <taxon>Bacteria</taxon>
        <taxon>Pseudomonadati</taxon>
        <taxon>Pseudomonadota</taxon>
        <taxon>Betaproteobacteria</taxon>
        <taxon>Burkholderiales</taxon>
        <taxon>Burkholderiaceae</taxon>
        <taxon>Ralstonia</taxon>
        <taxon>Ralstonia solanacearum species complex</taxon>
    </lineage>
</organism>